<dbReference type="PATRIC" id="fig|1961.12.peg.527"/>
<dbReference type="Proteomes" id="UP000037084">
    <property type="component" value="Unassembled WGS sequence"/>
</dbReference>
<evidence type="ECO:0008006" key="3">
    <source>
        <dbReference type="Google" id="ProtNLM"/>
    </source>
</evidence>
<dbReference type="EMBL" id="LGUV01000001">
    <property type="protein sequence ID" value="KOG58314.1"/>
    <property type="molecule type" value="Genomic_DNA"/>
</dbReference>
<dbReference type="AlphaFoldDB" id="A0A0L8N6I1"/>
<evidence type="ECO:0000313" key="1">
    <source>
        <dbReference type="EMBL" id="KOG58314.1"/>
    </source>
</evidence>
<comment type="caution">
    <text evidence="1">The sequence shown here is derived from an EMBL/GenBank/DDBJ whole genome shotgun (WGS) entry which is preliminary data.</text>
</comment>
<dbReference type="Gene3D" id="3.40.50.450">
    <property type="match status" value="1"/>
</dbReference>
<reference evidence="2" key="1">
    <citation type="submission" date="2015-07" db="EMBL/GenBank/DDBJ databases">
        <authorList>
            <consortium name="Consortium for Microbial Forensics and Genomics (microFORGE)"/>
            <person name="Knight B.M."/>
            <person name="Roberts D.P."/>
            <person name="Lin D."/>
            <person name="Hari K."/>
            <person name="Fletcher J."/>
            <person name="Melcher U."/>
            <person name="Blagden T."/>
            <person name="Winegar R.A."/>
        </authorList>
    </citation>
    <scope>NUCLEOTIDE SEQUENCE [LARGE SCALE GENOMIC DNA]</scope>
    <source>
        <strain evidence="2">NRRL B-1447</strain>
    </source>
</reference>
<evidence type="ECO:0000313" key="2">
    <source>
        <dbReference type="Proteomes" id="UP000037084"/>
    </source>
</evidence>
<organism evidence="1 2">
    <name type="scientific">Streptomyces virginiae</name>
    <name type="common">Streptomyces cinnamonensis</name>
    <dbReference type="NCBI Taxonomy" id="1961"/>
    <lineage>
        <taxon>Bacteria</taxon>
        <taxon>Bacillati</taxon>
        <taxon>Actinomycetota</taxon>
        <taxon>Actinomycetes</taxon>
        <taxon>Kitasatosporales</taxon>
        <taxon>Streptomycetaceae</taxon>
        <taxon>Streptomyces</taxon>
    </lineage>
</organism>
<protein>
    <recommendedName>
        <fullName evidence="3">Nucleoside 2-deoxyribosyltransferase</fullName>
    </recommendedName>
</protein>
<name>A0A0L8N6I1_STRVG</name>
<gene>
    <name evidence="1" type="ORF">ADK75_02495</name>
</gene>
<proteinExistence type="predicted"/>
<accession>A0A0L8N6I1</accession>
<sequence>MIPLATAPEAAGGTERTWSCFVITPIGNEHAPKGSPEREAYEHSLQIFEEVVLPACSRYGVTPVRSDGIAEAGEITDQICRRVLQDDLVIADVGGGNPNVMYELGLRHATGKPVIHIGEHGRLPFDISPIRTIQFQASRGGLVDARKKLEAALDTVLRGAFEPLTPARILRGLRVGLAPESSIGEQETEDEDSPGLVERLAAVEDQMDAMAEDLSGALDAMQRITDAGQELLPSLWQPGSPSSAQQAILHRFAHSIAAPAGDLKACAQQFADKMVSLDDAVRAAVAFQHSFPTEEGSATGSDGPESLLAQLTGLSASVQEGVEAITLMEAMFKAFASLSRSLRPPSREIAAALKIFRESASCFAEWERLAMPQA</sequence>